<feature type="domain" description="Metallo-beta-lactamase" evidence="6">
    <location>
        <begin position="49"/>
        <end position="205"/>
    </location>
</feature>
<organism evidence="7 8">
    <name type="scientific">Aspergillus nanangensis</name>
    <dbReference type="NCBI Taxonomy" id="2582783"/>
    <lineage>
        <taxon>Eukaryota</taxon>
        <taxon>Fungi</taxon>
        <taxon>Dikarya</taxon>
        <taxon>Ascomycota</taxon>
        <taxon>Pezizomycotina</taxon>
        <taxon>Eurotiomycetes</taxon>
        <taxon>Eurotiomycetidae</taxon>
        <taxon>Eurotiales</taxon>
        <taxon>Aspergillaceae</taxon>
        <taxon>Aspergillus</taxon>
        <taxon>Aspergillus subgen. Circumdati</taxon>
    </lineage>
</organism>
<dbReference type="CDD" id="cd07722">
    <property type="entry name" value="LACTB2-like_MBL-fold"/>
    <property type="match status" value="1"/>
</dbReference>
<proteinExistence type="inferred from homology"/>
<dbReference type="InterPro" id="IPR036388">
    <property type="entry name" value="WH-like_DNA-bd_sf"/>
</dbReference>
<dbReference type="InterPro" id="IPR047921">
    <property type="entry name" value="LACTB2-like_MBL-fold"/>
</dbReference>
<dbReference type="Gene3D" id="3.60.15.10">
    <property type="entry name" value="Ribonuclease Z/Hydroxyacylglutathione hydrolase-like"/>
    <property type="match status" value="1"/>
</dbReference>
<dbReference type="FunFam" id="3.60.15.10:FF:000041">
    <property type="entry name" value="Metallo-beta-lactamase domain protein"/>
    <property type="match status" value="1"/>
</dbReference>
<evidence type="ECO:0000256" key="4">
    <source>
        <dbReference type="ARBA" id="ARBA00022801"/>
    </source>
</evidence>
<sequence>MDQYAHIVAFAEHLGPRTKCLPELPEVEKLTPRILRVLGGNPGAMQLQGTNTYILGTGAERLLIDSGQGLLRWAELISDLCEEESFTIRQVLLTHWHLDHTQGIRDLLCMNPDLKNAIHKYAPDPSQRPITDGQVFAVEGATLQAIFTPGHSTDHVCFLLQEDKAIFTGDTVLGHGTTGTEDLWDYMHSLEKLAGLSACIGYPGHGAVILDLQQKIQQEITLKKRREQQVIVALEQIGLARGEQKGLATQAHLIEAVFGQIPDVSRQFLDVYMRDLLMKLAREKRVAFKFRDGQKHWFVKVQ</sequence>
<dbReference type="SUPFAM" id="SSF56281">
    <property type="entry name" value="Metallo-hydrolase/oxidoreductase"/>
    <property type="match status" value="1"/>
</dbReference>
<evidence type="ECO:0000313" key="8">
    <source>
        <dbReference type="Proteomes" id="UP001194746"/>
    </source>
</evidence>
<reference evidence="7" key="2">
    <citation type="submission" date="2020-02" db="EMBL/GenBank/DDBJ databases">
        <authorList>
            <person name="Gilchrist C.L.M."/>
            <person name="Chooi Y.-H."/>
        </authorList>
    </citation>
    <scope>NUCLEOTIDE SEQUENCE</scope>
    <source>
        <strain evidence="7">MST-FP2251</strain>
    </source>
</reference>
<comment type="caution">
    <text evidence="7">The sequence shown here is derived from an EMBL/GenBank/DDBJ whole genome shotgun (WGS) entry which is preliminary data.</text>
</comment>
<keyword evidence="4" id="KW-0378">Hydrolase</keyword>
<dbReference type="PANTHER" id="PTHR23131:SF3">
    <property type="entry name" value="ATROCHRYSONE CARBOXYL ACP THIOESTERASE"/>
    <property type="match status" value="1"/>
</dbReference>
<keyword evidence="3" id="KW-0479">Metal-binding</keyword>
<keyword evidence="5" id="KW-0862">Zinc</keyword>
<name>A0AAD4CP80_ASPNN</name>
<evidence type="ECO:0000256" key="5">
    <source>
        <dbReference type="ARBA" id="ARBA00022833"/>
    </source>
</evidence>
<dbReference type="AlphaFoldDB" id="A0AAD4CP80"/>
<dbReference type="GO" id="GO:0044550">
    <property type="term" value="P:secondary metabolite biosynthetic process"/>
    <property type="evidence" value="ECO:0007669"/>
    <property type="project" value="UniProtKB-ARBA"/>
</dbReference>
<evidence type="ECO:0000259" key="6">
    <source>
        <dbReference type="SMART" id="SM00849"/>
    </source>
</evidence>
<protein>
    <recommendedName>
        <fullName evidence="6">Metallo-beta-lactamase domain-containing protein</fullName>
    </recommendedName>
</protein>
<dbReference type="GO" id="GO:0046872">
    <property type="term" value="F:metal ion binding"/>
    <property type="evidence" value="ECO:0007669"/>
    <property type="project" value="UniProtKB-KW"/>
</dbReference>
<reference evidence="7" key="1">
    <citation type="journal article" date="2019" name="Beilstein J. Org. Chem.">
        <title>Nanangenines: drimane sesquiterpenoids as the dominant metabolite cohort of a novel Australian fungus, Aspergillus nanangensis.</title>
        <authorList>
            <person name="Lacey H.J."/>
            <person name="Gilchrist C.L.M."/>
            <person name="Crombie A."/>
            <person name="Kalaitzis J.A."/>
            <person name="Vuong D."/>
            <person name="Rutledge P.J."/>
            <person name="Turner P."/>
            <person name="Pitt J.I."/>
            <person name="Lacey E."/>
            <person name="Chooi Y.H."/>
            <person name="Piggott A.M."/>
        </authorList>
    </citation>
    <scope>NUCLEOTIDE SEQUENCE</scope>
    <source>
        <strain evidence="7">MST-FP2251</strain>
    </source>
</reference>
<accession>A0AAD4CP80</accession>
<dbReference type="InterPro" id="IPR050662">
    <property type="entry name" value="Sec-metab_biosynth-thioest"/>
</dbReference>
<dbReference type="Proteomes" id="UP001194746">
    <property type="component" value="Unassembled WGS sequence"/>
</dbReference>
<dbReference type="Gene3D" id="1.10.10.10">
    <property type="entry name" value="Winged helix-like DNA-binding domain superfamily/Winged helix DNA-binding domain"/>
    <property type="match status" value="1"/>
</dbReference>
<dbReference type="SMART" id="SM00849">
    <property type="entry name" value="Lactamase_B"/>
    <property type="match status" value="1"/>
</dbReference>
<dbReference type="Pfam" id="PF00753">
    <property type="entry name" value="Lactamase_B"/>
    <property type="match status" value="2"/>
</dbReference>
<dbReference type="GO" id="GO:0016787">
    <property type="term" value="F:hydrolase activity"/>
    <property type="evidence" value="ECO:0007669"/>
    <property type="project" value="UniProtKB-KW"/>
</dbReference>
<comment type="similarity">
    <text evidence="2">Belongs to the metallo-beta-lactamase superfamily.</text>
</comment>
<keyword evidence="8" id="KW-1185">Reference proteome</keyword>
<dbReference type="PANTHER" id="PTHR23131">
    <property type="entry name" value="ENDORIBONUCLEASE LACTB2"/>
    <property type="match status" value="1"/>
</dbReference>
<dbReference type="InterPro" id="IPR001279">
    <property type="entry name" value="Metallo-B-lactamas"/>
</dbReference>
<dbReference type="InterPro" id="IPR036866">
    <property type="entry name" value="RibonucZ/Hydroxyglut_hydro"/>
</dbReference>
<evidence type="ECO:0000256" key="2">
    <source>
        <dbReference type="ARBA" id="ARBA00007749"/>
    </source>
</evidence>
<evidence type="ECO:0000256" key="1">
    <source>
        <dbReference type="ARBA" id="ARBA00001947"/>
    </source>
</evidence>
<comment type="cofactor">
    <cofactor evidence="1">
        <name>Zn(2+)</name>
        <dbReference type="ChEBI" id="CHEBI:29105"/>
    </cofactor>
</comment>
<dbReference type="EMBL" id="VCAU01000032">
    <property type="protein sequence ID" value="KAF9889868.1"/>
    <property type="molecule type" value="Genomic_DNA"/>
</dbReference>
<gene>
    <name evidence="7" type="ORF">FE257_006958</name>
</gene>
<evidence type="ECO:0000256" key="3">
    <source>
        <dbReference type="ARBA" id="ARBA00022723"/>
    </source>
</evidence>
<evidence type="ECO:0000313" key="7">
    <source>
        <dbReference type="EMBL" id="KAF9889868.1"/>
    </source>
</evidence>